<organism evidence="3 4">
    <name type="scientific">Candidula unifasciata</name>
    <dbReference type="NCBI Taxonomy" id="100452"/>
    <lineage>
        <taxon>Eukaryota</taxon>
        <taxon>Metazoa</taxon>
        <taxon>Spiralia</taxon>
        <taxon>Lophotrochozoa</taxon>
        <taxon>Mollusca</taxon>
        <taxon>Gastropoda</taxon>
        <taxon>Heterobranchia</taxon>
        <taxon>Euthyneura</taxon>
        <taxon>Panpulmonata</taxon>
        <taxon>Eupulmonata</taxon>
        <taxon>Stylommatophora</taxon>
        <taxon>Helicina</taxon>
        <taxon>Helicoidea</taxon>
        <taxon>Geomitridae</taxon>
        <taxon>Candidula</taxon>
    </lineage>
</organism>
<proteinExistence type="predicted"/>
<feature type="region of interest" description="Disordered" evidence="1">
    <location>
        <begin position="103"/>
        <end position="162"/>
    </location>
</feature>
<evidence type="ECO:0000313" key="4">
    <source>
        <dbReference type="Proteomes" id="UP000678393"/>
    </source>
</evidence>
<feature type="transmembrane region" description="Helical" evidence="2">
    <location>
        <begin position="74"/>
        <end position="97"/>
    </location>
</feature>
<feature type="compositionally biased region" description="Polar residues" evidence="1">
    <location>
        <begin position="149"/>
        <end position="162"/>
    </location>
</feature>
<name>A0A8S3Z143_9EUPU</name>
<keyword evidence="2" id="KW-0472">Membrane</keyword>
<protein>
    <submittedName>
        <fullName evidence="3">Uncharacterized protein</fullName>
    </submittedName>
</protein>
<keyword evidence="4" id="KW-1185">Reference proteome</keyword>
<reference evidence="3" key="1">
    <citation type="submission" date="2021-04" db="EMBL/GenBank/DDBJ databases">
        <authorList>
            <consortium name="Molecular Ecology Group"/>
        </authorList>
    </citation>
    <scope>NUCLEOTIDE SEQUENCE</scope>
</reference>
<keyword evidence="2" id="KW-0812">Transmembrane</keyword>
<dbReference type="Proteomes" id="UP000678393">
    <property type="component" value="Unassembled WGS sequence"/>
</dbReference>
<evidence type="ECO:0000256" key="1">
    <source>
        <dbReference type="SAM" id="MobiDB-lite"/>
    </source>
</evidence>
<evidence type="ECO:0000256" key="2">
    <source>
        <dbReference type="SAM" id="Phobius"/>
    </source>
</evidence>
<evidence type="ECO:0000313" key="3">
    <source>
        <dbReference type="EMBL" id="CAG5121300.1"/>
    </source>
</evidence>
<dbReference type="AlphaFoldDB" id="A0A8S3Z143"/>
<dbReference type="EMBL" id="CAJHNH020001059">
    <property type="protein sequence ID" value="CAG5121300.1"/>
    <property type="molecule type" value="Genomic_DNA"/>
</dbReference>
<sequence length="162" mass="17495">PGSVVIDFDVRVDTQDGSMEQVKRNVEIAMISVVGSGSLSGHQLDKNHLVIGEPRTEQLSSDDSGSGGLGEAEIIVIVVIIVVVCLVAAGVVGYKIWSRRNSKSNMNQARNGNASYAGNIRSQSHSEMQETSRNSKEEGRPSRGHDNSGFDSTQERYQTYVA</sequence>
<feature type="compositionally biased region" description="Basic and acidic residues" evidence="1">
    <location>
        <begin position="127"/>
        <end position="148"/>
    </location>
</feature>
<comment type="caution">
    <text evidence="3">The sequence shown here is derived from an EMBL/GenBank/DDBJ whole genome shotgun (WGS) entry which is preliminary data.</text>
</comment>
<accession>A0A8S3Z143</accession>
<feature type="non-terminal residue" evidence="3">
    <location>
        <position position="1"/>
    </location>
</feature>
<keyword evidence="2" id="KW-1133">Transmembrane helix</keyword>
<gene>
    <name evidence="3" type="ORF">CUNI_LOCUS6858</name>
</gene>
<feature type="compositionally biased region" description="Polar residues" evidence="1">
    <location>
        <begin position="103"/>
        <end position="126"/>
    </location>
</feature>